<dbReference type="AlphaFoldDB" id="A0A915I154"/>
<keyword evidence="1" id="KW-1185">Reference proteome</keyword>
<dbReference type="WBParaSite" id="nRc.2.0.1.t07858-RA">
    <property type="protein sequence ID" value="nRc.2.0.1.t07858-RA"/>
    <property type="gene ID" value="nRc.2.0.1.g07858"/>
</dbReference>
<protein>
    <submittedName>
        <fullName evidence="2">Uncharacterized protein</fullName>
    </submittedName>
</protein>
<dbReference type="Proteomes" id="UP000887565">
    <property type="component" value="Unplaced"/>
</dbReference>
<evidence type="ECO:0000313" key="1">
    <source>
        <dbReference type="Proteomes" id="UP000887565"/>
    </source>
</evidence>
<evidence type="ECO:0000313" key="2">
    <source>
        <dbReference type="WBParaSite" id="nRc.2.0.1.t07858-RA"/>
    </source>
</evidence>
<organism evidence="1 2">
    <name type="scientific">Romanomermis culicivorax</name>
    <name type="common">Nematode worm</name>
    <dbReference type="NCBI Taxonomy" id="13658"/>
    <lineage>
        <taxon>Eukaryota</taxon>
        <taxon>Metazoa</taxon>
        <taxon>Ecdysozoa</taxon>
        <taxon>Nematoda</taxon>
        <taxon>Enoplea</taxon>
        <taxon>Dorylaimia</taxon>
        <taxon>Mermithida</taxon>
        <taxon>Mermithoidea</taxon>
        <taxon>Mermithidae</taxon>
        <taxon>Romanomermis</taxon>
    </lineage>
</organism>
<accession>A0A915I154</accession>
<name>A0A915I154_ROMCU</name>
<sequence length="79" mass="9256">MTLISVVIRFVQKKIEAGSAIIYIVIDLYFCGGYQPKYKVPRLDNYHDCQSRGNTEFASMLYKIRYSQLIHPLLARRLQ</sequence>
<reference evidence="2" key="1">
    <citation type="submission" date="2022-11" db="UniProtKB">
        <authorList>
            <consortium name="WormBaseParasite"/>
        </authorList>
    </citation>
    <scope>IDENTIFICATION</scope>
</reference>
<proteinExistence type="predicted"/>